<dbReference type="PANTHER" id="PTHR38045">
    <property type="entry name" value="CHROMOSOME 1, WHOLE GENOME SHOTGUN SEQUENCE"/>
    <property type="match status" value="1"/>
</dbReference>
<dbReference type="Pfam" id="PF07940">
    <property type="entry name" value="Hepar_II_III_C"/>
    <property type="match status" value="1"/>
</dbReference>
<protein>
    <submittedName>
        <fullName evidence="3">Heparinase II/III family protein</fullName>
    </submittedName>
</protein>
<dbReference type="SUPFAM" id="SSF48230">
    <property type="entry name" value="Chondroitin AC/alginate lyase"/>
    <property type="match status" value="1"/>
</dbReference>
<dbReference type="Gene3D" id="2.70.98.70">
    <property type="match status" value="1"/>
</dbReference>
<feature type="domain" description="Heparinase II/III-like C-terminal" evidence="2">
    <location>
        <begin position="407"/>
        <end position="585"/>
    </location>
</feature>
<dbReference type="Gene3D" id="1.50.10.100">
    <property type="entry name" value="Chondroitin AC/alginate lyase"/>
    <property type="match status" value="1"/>
</dbReference>
<dbReference type="PANTHER" id="PTHR38045:SF1">
    <property type="entry name" value="HEPARINASE II_III-LIKE PROTEIN"/>
    <property type="match status" value="1"/>
</dbReference>
<evidence type="ECO:0000313" key="3">
    <source>
        <dbReference type="EMBL" id="MDO1444947.1"/>
    </source>
</evidence>
<evidence type="ECO:0000256" key="1">
    <source>
        <dbReference type="ARBA" id="ARBA00004196"/>
    </source>
</evidence>
<name>A0ABT8QYN4_9BACT</name>
<gene>
    <name evidence="3" type="ORF">Q0590_01725</name>
</gene>
<reference evidence="3" key="1">
    <citation type="submission" date="2023-07" db="EMBL/GenBank/DDBJ databases">
        <title>The genome sequence of Rhodocytophaga aerolata KACC 12507.</title>
        <authorList>
            <person name="Zhang X."/>
        </authorList>
    </citation>
    <scope>NUCLEOTIDE SEQUENCE</scope>
    <source>
        <strain evidence="3">KACC 12507</strain>
    </source>
</reference>
<evidence type="ECO:0000313" key="4">
    <source>
        <dbReference type="Proteomes" id="UP001168528"/>
    </source>
</evidence>
<dbReference type="Proteomes" id="UP001168528">
    <property type="component" value="Unassembled WGS sequence"/>
</dbReference>
<organism evidence="3 4">
    <name type="scientific">Rhodocytophaga aerolata</name>
    <dbReference type="NCBI Taxonomy" id="455078"/>
    <lineage>
        <taxon>Bacteria</taxon>
        <taxon>Pseudomonadati</taxon>
        <taxon>Bacteroidota</taxon>
        <taxon>Cytophagia</taxon>
        <taxon>Cytophagales</taxon>
        <taxon>Rhodocytophagaceae</taxon>
        <taxon>Rhodocytophaga</taxon>
    </lineage>
</organism>
<proteinExistence type="predicted"/>
<accession>A0ABT8QYN4</accession>
<dbReference type="InterPro" id="IPR012480">
    <property type="entry name" value="Hepar_II_III_C"/>
</dbReference>
<comment type="caution">
    <text evidence="3">The sequence shown here is derived from an EMBL/GenBank/DDBJ whole genome shotgun (WGS) entry which is preliminary data.</text>
</comment>
<keyword evidence="4" id="KW-1185">Reference proteome</keyword>
<dbReference type="EMBL" id="JAUKPO010000001">
    <property type="protein sequence ID" value="MDO1444947.1"/>
    <property type="molecule type" value="Genomic_DNA"/>
</dbReference>
<comment type="subcellular location">
    <subcellularLocation>
        <location evidence="1">Cell envelope</location>
    </subcellularLocation>
</comment>
<dbReference type="InterPro" id="IPR008929">
    <property type="entry name" value="Chondroitin_lyas"/>
</dbReference>
<sequence>MYLFTTENNSNPLQATAAWLYHLHYFTRLMLLILTLVTGTGNGAFTQTFEGKPLASHPRILLLKGEEETIRKTIASDPAWEKLHQTLIAQCDRFIKEEPIQRIQIGRRLLDKSRELLRRVFYLAYAYRVSGEEKYMKRAEKEMLAVAGFSDWNPSHFLDVAEMTLGMAIGYDWLYQDLPQSSREIIKEAILKKGIEPSLDTRYSSWLKASHNWNQVCNAGMAYGALAIYEDEPQLAERIIKRSLESIQRPLQDYLPDGAYPEGYSYWAYGTSFQVLFISAIEKALGNTSGMPENAGFLKTAGYLQHMTGPSGECFNYSDSGLEGKLQPAMFWFAQKVKDPSLLWVERQRLATQEATLPTDNRLLPAVLLWGAGTQLKDIRPPKQQVWVGQGKNPVALMRTSWTDPAAIYVGLKAGSPAVNHGHMDVGSFVMEAQGVRWAMDFGMQSYESLESKGVRLWDGGQHSQRWQIFRYSNFTHNTLTVNDSLQRVNGYAAITTHGTQPSFLFATTDITALYADQLTKAQRGVAIVEQQYVLVQDEIETANDSCTIRWTMLTPAAVQKIEANKAYLVKDGKKLTIHVQKPAGVRLKTWRTYPPNSYDAPNPGTVIIGFEVKMPQKAKETLEVLLIPEGADTYVRKSENSLINWARK</sequence>
<dbReference type="RefSeq" id="WP_302035748.1">
    <property type="nucleotide sequence ID" value="NZ_JAUKPO010000001.1"/>
</dbReference>
<evidence type="ECO:0000259" key="2">
    <source>
        <dbReference type="Pfam" id="PF07940"/>
    </source>
</evidence>